<feature type="signal peptide" evidence="1">
    <location>
        <begin position="1"/>
        <end position="23"/>
    </location>
</feature>
<sequence length="121" mass="13746">MAAQVLLLLNCALLPRFSRMCSSFPCRAQLIDSKDQQRHSKFTDNFKMIARQLIAKQIRNFTTSAIRRSGHGDPGGYPGAVQLAVQYPQQIQADSLFYYLLWQRISFTIHCSPSPNVEVNL</sequence>
<keyword evidence="3" id="KW-1185">Reference proteome</keyword>
<keyword evidence="1" id="KW-0732">Signal</keyword>
<dbReference type="Proteomes" id="UP000786811">
    <property type="component" value="Unassembled WGS sequence"/>
</dbReference>
<name>A0A8J2MKL3_COTCN</name>
<accession>A0A8J2MKL3</accession>
<feature type="chain" id="PRO_5035224550" description="Secreted protein" evidence="1">
    <location>
        <begin position="24"/>
        <end position="121"/>
    </location>
</feature>
<gene>
    <name evidence="2" type="ORF">HICCMSTLAB_LOCUS6243</name>
</gene>
<dbReference type="EMBL" id="CAJNRD030001120">
    <property type="protein sequence ID" value="CAG5092592.1"/>
    <property type="molecule type" value="Genomic_DNA"/>
</dbReference>
<proteinExistence type="predicted"/>
<evidence type="ECO:0000313" key="2">
    <source>
        <dbReference type="EMBL" id="CAG5092592.1"/>
    </source>
</evidence>
<reference evidence="2" key="1">
    <citation type="submission" date="2021-04" db="EMBL/GenBank/DDBJ databases">
        <authorList>
            <person name="Chebbi M.A.C M."/>
        </authorList>
    </citation>
    <scope>NUCLEOTIDE SEQUENCE</scope>
</reference>
<dbReference type="AlphaFoldDB" id="A0A8J2MKL3"/>
<evidence type="ECO:0008006" key="4">
    <source>
        <dbReference type="Google" id="ProtNLM"/>
    </source>
</evidence>
<comment type="caution">
    <text evidence="2">The sequence shown here is derived from an EMBL/GenBank/DDBJ whole genome shotgun (WGS) entry which is preliminary data.</text>
</comment>
<protein>
    <recommendedName>
        <fullName evidence="4">Secreted protein</fullName>
    </recommendedName>
</protein>
<organism evidence="2 3">
    <name type="scientific">Cotesia congregata</name>
    <name type="common">Parasitoid wasp</name>
    <name type="synonym">Apanteles congregatus</name>
    <dbReference type="NCBI Taxonomy" id="51543"/>
    <lineage>
        <taxon>Eukaryota</taxon>
        <taxon>Metazoa</taxon>
        <taxon>Ecdysozoa</taxon>
        <taxon>Arthropoda</taxon>
        <taxon>Hexapoda</taxon>
        <taxon>Insecta</taxon>
        <taxon>Pterygota</taxon>
        <taxon>Neoptera</taxon>
        <taxon>Endopterygota</taxon>
        <taxon>Hymenoptera</taxon>
        <taxon>Apocrita</taxon>
        <taxon>Ichneumonoidea</taxon>
        <taxon>Braconidae</taxon>
        <taxon>Microgastrinae</taxon>
        <taxon>Cotesia</taxon>
    </lineage>
</organism>
<evidence type="ECO:0000256" key="1">
    <source>
        <dbReference type="SAM" id="SignalP"/>
    </source>
</evidence>
<evidence type="ECO:0000313" key="3">
    <source>
        <dbReference type="Proteomes" id="UP000786811"/>
    </source>
</evidence>
<dbReference type="OrthoDB" id="9974841at2759"/>